<gene>
    <name evidence="2" type="ORF">JCM19237_256</name>
</gene>
<sequence>MSCDFEVSLPWGVDAVSESVRNVDVEVTLLQQVIINDLKANEASKDVKISLLVSQNSDLSIAKYNLEQELASLNEQLDSLRQSAGESAADTDALNARINELEVMLQLANEAHADVVARNHDQERKLTAANFQKDTVQKLFDDQRSSLVSLKKQSGELTQENALLSSEIGDARKYIAQLETEIAGIPDRIANAVSTEKARWNESAIVSESVKRDLLAGHEAKITSLRQQLEVARAEMAELKRFHKSVAEEVGVTISELINSNLEQTLLREQAIESMNAAKALGKITADECSKLIKEIGTLALDLEKQTQDNTYLSEILSYNDLKDVWRHEDGTRVFACGGAPTKTFDYFELDVKPSDKHYTCWVLNPNGTGHMMVLAEDESHLMIPAESASVRYNPDHDEPILEAMRAFTVEHYEAALARA</sequence>
<evidence type="ECO:0000256" key="1">
    <source>
        <dbReference type="SAM" id="Coils"/>
    </source>
</evidence>
<dbReference type="AlphaFoldDB" id="A0A090QYC8"/>
<feature type="coiled-coil region" evidence="1">
    <location>
        <begin position="215"/>
        <end position="242"/>
    </location>
</feature>
<dbReference type="Proteomes" id="UP000029227">
    <property type="component" value="Unassembled WGS sequence"/>
</dbReference>
<protein>
    <submittedName>
        <fullName evidence="2">Uncharacterized protein</fullName>
    </submittedName>
</protein>
<comment type="caution">
    <text evidence="2">The sequence shown here is derived from an EMBL/GenBank/DDBJ whole genome shotgun (WGS) entry which is preliminary data.</text>
</comment>
<keyword evidence="1" id="KW-0175">Coiled coil</keyword>
<organism evidence="2 3">
    <name type="scientific">Photobacterium aphoticum</name>
    <dbReference type="NCBI Taxonomy" id="754436"/>
    <lineage>
        <taxon>Bacteria</taxon>
        <taxon>Pseudomonadati</taxon>
        <taxon>Pseudomonadota</taxon>
        <taxon>Gammaproteobacteria</taxon>
        <taxon>Vibrionales</taxon>
        <taxon>Vibrionaceae</taxon>
        <taxon>Photobacterium</taxon>
    </lineage>
</organism>
<accession>A0A090QYC8</accession>
<proteinExistence type="predicted"/>
<feature type="coiled-coil region" evidence="1">
    <location>
        <begin position="56"/>
        <end position="111"/>
    </location>
</feature>
<evidence type="ECO:0000313" key="3">
    <source>
        <dbReference type="Proteomes" id="UP000029227"/>
    </source>
</evidence>
<evidence type="ECO:0000313" key="2">
    <source>
        <dbReference type="EMBL" id="GAL07876.1"/>
    </source>
</evidence>
<name>A0A090QYC8_9GAMM</name>
<reference evidence="2 3" key="1">
    <citation type="journal article" date="2014" name="Genome Announc.">
        <title>Draft Genome Sequences of Two Vibrionaceae Species, Vibrio ponticus C121 and Photobacterium aphoticum C119, Isolated as Coral Reef Microbiota.</title>
        <authorList>
            <person name="Al-saari N."/>
            <person name="Meirelles P.M."/>
            <person name="Mino S."/>
            <person name="Suda W."/>
            <person name="Oshima K."/>
            <person name="Hattori M."/>
            <person name="Ohkuma M."/>
            <person name="Thompson F.L."/>
            <person name="Gomez-Gil B."/>
            <person name="Sawabe T."/>
            <person name="Sawabe T."/>
        </authorList>
    </citation>
    <scope>NUCLEOTIDE SEQUENCE [LARGE SCALE GENOMIC DNA]</scope>
    <source>
        <strain evidence="2 3">JCM 19237</strain>
    </source>
</reference>
<dbReference type="STRING" id="754436.JCM19237_256"/>
<dbReference type="EMBL" id="BBMN01000020">
    <property type="protein sequence ID" value="GAL07876.1"/>
    <property type="molecule type" value="Genomic_DNA"/>
</dbReference>